<dbReference type="KEGG" id="ahw:NCTC11636_01408"/>
<dbReference type="AlphaFoldDB" id="A0A3S4RFK7"/>
<sequence length="178" mass="18666">MRAGSLWVGVVASVVGVVLHLAHHLGTPRPVPGPYSSGQTIETIVEVRPYLVPAASWTVLWLGALALCAACAAFGAWIALVVEVRRGRARGRRPPARVSPGAARGLVPGLGVGLVVAAVVCTPVVVGWLMGGPEEVRFDGPEQPTEAYVELSWGWTDPDLIVFKRSGLLIVPVRPDGG</sequence>
<accession>A0A3S4RFK7</accession>
<evidence type="ECO:0000313" key="2">
    <source>
        <dbReference type="EMBL" id="VEG28187.1"/>
    </source>
</evidence>
<gene>
    <name evidence="2" type="ORF">NCTC11636_01408</name>
</gene>
<organism evidence="2 3">
    <name type="scientific">Actinomyces howellii</name>
    <dbReference type="NCBI Taxonomy" id="52771"/>
    <lineage>
        <taxon>Bacteria</taxon>
        <taxon>Bacillati</taxon>
        <taxon>Actinomycetota</taxon>
        <taxon>Actinomycetes</taxon>
        <taxon>Actinomycetales</taxon>
        <taxon>Actinomycetaceae</taxon>
        <taxon>Actinomyces</taxon>
    </lineage>
</organism>
<evidence type="ECO:0000256" key="1">
    <source>
        <dbReference type="SAM" id="Phobius"/>
    </source>
</evidence>
<proteinExistence type="predicted"/>
<dbReference type="OrthoDB" id="10017294at2"/>
<keyword evidence="1" id="KW-0472">Membrane</keyword>
<keyword evidence="1" id="KW-1133">Transmembrane helix</keyword>
<dbReference type="Proteomes" id="UP000266895">
    <property type="component" value="Chromosome"/>
</dbReference>
<reference evidence="2 3" key="1">
    <citation type="submission" date="2018-12" db="EMBL/GenBank/DDBJ databases">
        <authorList>
            <consortium name="Pathogen Informatics"/>
        </authorList>
    </citation>
    <scope>NUCLEOTIDE SEQUENCE [LARGE SCALE GENOMIC DNA]</scope>
    <source>
        <strain evidence="2 3">NCTC11636</strain>
    </source>
</reference>
<protein>
    <submittedName>
        <fullName evidence="2">Uncharacterized protein</fullName>
    </submittedName>
</protein>
<feature type="transmembrane region" description="Helical" evidence="1">
    <location>
        <begin position="105"/>
        <end position="130"/>
    </location>
</feature>
<keyword evidence="3" id="KW-1185">Reference proteome</keyword>
<feature type="transmembrane region" description="Helical" evidence="1">
    <location>
        <begin position="59"/>
        <end position="84"/>
    </location>
</feature>
<dbReference type="RefSeq" id="WP_126382493.1">
    <property type="nucleotide sequence ID" value="NZ_LR134350.1"/>
</dbReference>
<feature type="transmembrane region" description="Helical" evidence="1">
    <location>
        <begin position="7"/>
        <end position="26"/>
    </location>
</feature>
<keyword evidence="1" id="KW-0812">Transmembrane</keyword>
<name>A0A3S4RFK7_9ACTO</name>
<evidence type="ECO:0000313" key="3">
    <source>
        <dbReference type="Proteomes" id="UP000266895"/>
    </source>
</evidence>
<dbReference type="EMBL" id="LR134350">
    <property type="protein sequence ID" value="VEG28187.1"/>
    <property type="molecule type" value="Genomic_DNA"/>
</dbReference>